<dbReference type="Gene3D" id="1.20.1250.20">
    <property type="entry name" value="MFS general substrate transporter like domains"/>
    <property type="match status" value="1"/>
</dbReference>
<feature type="transmembrane region" description="Helical" evidence="6">
    <location>
        <begin position="212"/>
        <end position="228"/>
    </location>
</feature>
<feature type="transmembrane region" description="Helical" evidence="6">
    <location>
        <begin position="128"/>
        <end position="148"/>
    </location>
</feature>
<keyword evidence="4 6" id="KW-1133">Transmembrane helix</keyword>
<dbReference type="AlphaFoldDB" id="A0A8E2EEQ7"/>
<proteinExistence type="predicted"/>
<feature type="transmembrane region" description="Helical" evidence="6">
    <location>
        <begin position="276"/>
        <end position="300"/>
    </location>
</feature>
<keyword evidence="3 6" id="KW-0812">Transmembrane</keyword>
<keyword evidence="2" id="KW-0813">Transport</keyword>
<keyword evidence="5 6" id="KW-0472">Membrane</keyword>
<gene>
    <name evidence="7" type="ORF">K432DRAFT_380384</name>
</gene>
<feature type="transmembrane region" description="Helical" evidence="6">
    <location>
        <begin position="12"/>
        <end position="33"/>
    </location>
</feature>
<feature type="transmembrane region" description="Helical" evidence="6">
    <location>
        <begin position="45"/>
        <end position="67"/>
    </location>
</feature>
<dbReference type="PANTHER" id="PTHR43791">
    <property type="entry name" value="PERMEASE-RELATED"/>
    <property type="match status" value="1"/>
</dbReference>
<protein>
    <submittedName>
        <fullName evidence="7">MFS general substrate transporter</fullName>
    </submittedName>
</protein>
<name>A0A8E2EEQ7_9PEZI</name>
<dbReference type="FunFam" id="1.20.1250.20:FF:000068">
    <property type="entry name" value="MFS general substrate transporter"/>
    <property type="match status" value="1"/>
</dbReference>
<dbReference type="GO" id="GO:0022857">
    <property type="term" value="F:transmembrane transporter activity"/>
    <property type="evidence" value="ECO:0007669"/>
    <property type="project" value="InterPro"/>
</dbReference>
<evidence type="ECO:0000256" key="6">
    <source>
        <dbReference type="SAM" id="Phobius"/>
    </source>
</evidence>
<accession>A0A8E2EEQ7</accession>
<feature type="transmembrane region" description="Helical" evidence="6">
    <location>
        <begin position="186"/>
        <end position="205"/>
    </location>
</feature>
<dbReference type="InterPro" id="IPR036259">
    <property type="entry name" value="MFS_trans_sf"/>
</dbReference>
<organism evidence="7 8">
    <name type="scientific">Lepidopterella palustris CBS 459.81</name>
    <dbReference type="NCBI Taxonomy" id="1314670"/>
    <lineage>
        <taxon>Eukaryota</taxon>
        <taxon>Fungi</taxon>
        <taxon>Dikarya</taxon>
        <taxon>Ascomycota</taxon>
        <taxon>Pezizomycotina</taxon>
        <taxon>Dothideomycetes</taxon>
        <taxon>Pleosporomycetidae</taxon>
        <taxon>Mytilinidiales</taxon>
        <taxon>Argynnaceae</taxon>
        <taxon>Lepidopterella</taxon>
    </lineage>
</organism>
<dbReference type="EMBL" id="KV744886">
    <property type="protein sequence ID" value="OCK82493.1"/>
    <property type="molecule type" value="Genomic_DNA"/>
</dbReference>
<feature type="transmembrane region" description="Helical" evidence="6">
    <location>
        <begin position="160"/>
        <end position="180"/>
    </location>
</feature>
<dbReference type="SUPFAM" id="SSF103473">
    <property type="entry name" value="MFS general substrate transporter"/>
    <property type="match status" value="1"/>
</dbReference>
<reference evidence="7 8" key="1">
    <citation type="journal article" date="2016" name="Nat. Commun.">
        <title>Ectomycorrhizal ecology is imprinted in the genome of the dominant symbiotic fungus Cenococcum geophilum.</title>
        <authorList>
            <consortium name="DOE Joint Genome Institute"/>
            <person name="Peter M."/>
            <person name="Kohler A."/>
            <person name="Ohm R.A."/>
            <person name="Kuo A."/>
            <person name="Krutzmann J."/>
            <person name="Morin E."/>
            <person name="Arend M."/>
            <person name="Barry K.W."/>
            <person name="Binder M."/>
            <person name="Choi C."/>
            <person name="Clum A."/>
            <person name="Copeland A."/>
            <person name="Grisel N."/>
            <person name="Haridas S."/>
            <person name="Kipfer T."/>
            <person name="LaButti K."/>
            <person name="Lindquist E."/>
            <person name="Lipzen A."/>
            <person name="Maire R."/>
            <person name="Meier B."/>
            <person name="Mihaltcheva S."/>
            <person name="Molinier V."/>
            <person name="Murat C."/>
            <person name="Poggeler S."/>
            <person name="Quandt C.A."/>
            <person name="Sperisen C."/>
            <person name="Tritt A."/>
            <person name="Tisserant E."/>
            <person name="Crous P.W."/>
            <person name="Henrissat B."/>
            <person name="Nehls U."/>
            <person name="Egli S."/>
            <person name="Spatafora J.W."/>
            <person name="Grigoriev I.V."/>
            <person name="Martin F.M."/>
        </authorList>
    </citation>
    <scope>NUCLEOTIDE SEQUENCE [LARGE SCALE GENOMIC DNA]</scope>
    <source>
        <strain evidence="7 8">CBS 459.81</strain>
    </source>
</reference>
<evidence type="ECO:0000256" key="5">
    <source>
        <dbReference type="ARBA" id="ARBA00023136"/>
    </source>
</evidence>
<dbReference type="Pfam" id="PF07690">
    <property type="entry name" value="MFS_1"/>
    <property type="match status" value="1"/>
</dbReference>
<keyword evidence="8" id="KW-1185">Reference proteome</keyword>
<evidence type="ECO:0000256" key="4">
    <source>
        <dbReference type="ARBA" id="ARBA00022989"/>
    </source>
</evidence>
<dbReference type="GO" id="GO:0016020">
    <property type="term" value="C:membrane"/>
    <property type="evidence" value="ECO:0007669"/>
    <property type="project" value="UniProtKB-SubCell"/>
</dbReference>
<dbReference type="Proteomes" id="UP000250266">
    <property type="component" value="Unassembled WGS sequence"/>
</dbReference>
<sequence length="338" mass="37002">MWYCRHEAQMRQALFFSAASIAGAFSGLLAFGIAHMDGVGGLAGWRWIFILEGILTVCVAISAYFVLFDFPETASFLTAEERAFVVYRLKYQGQVESHTGPQVAQDDQFKWKYVKAAFLDWQIWLSVWVYWGIVCPLYGISLFLPTIIKALGYKSSTAQLLTVPIYVTAAVLAVCVAYASDKKGKRSPFIVVCLCFIAVGFIMCVSSHKPGVIYAGVFIAACAIYPAFPGNITWLSNNLAGSTKRATGQAIQIAVGNLGGAMASNFYRSKDAPHYVLGHALELGFIGAGIVALIALVVNYRRINAKRDRQLAEGAHSGYTSEEMSALGDRALTFRYFL</sequence>
<dbReference type="PANTHER" id="PTHR43791:SF18">
    <property type="entry name" value="NICOTINIC ACID TRANSPORTER TNA1, PUTATIVE (AFU_ORTHOLOGUE AFUA_3G03820)-RELATED"/>
    <property type="match status" value="1"/>
</dbReference>
<evidence type="ECO:0000256" key="3">
    <source>
        <dbReference type="ARBA" id="ARBA00022692"/>
    </source>
</evidence>
<evidence type="ECO:0000313" key="7">
    <source>
        <dbReference type="EMBL" id="OCK82493.1"/>
    </source>
</evidence>
<evidence type="ECO:0000256" key="2">
    <source>
        <dbReference type="ARBA" id="ARBA00022448"/>
    </source>
</evidence>
<dbReference type="OrthoDB" id="2962993at2759"/>
<evidence type="ECO:0000313" key="8">
    <source>
        <dbReference type="Proteomes" id="UP000250266"/>
    </source>
</evidence>
<evidence type="ECO:0000256" key="1">
    <source>
        <dbReference type="ARBA" id="ARBA00004141"/>
    </source>
</evidence>
<dbReference type="InterPro" id="IPR011701">
    <property type="entry name" value="MFS"/>
</dbReference>
<comment type="subcellular location">
    <subcellularLocation>
        <location evidence="1">Membrane</location>
        <topology evidence="1">Multi-pass membrane protein</topology>
    </subcellularLocation>
</comment>